<feature type="transmembrane region" description="Helical" evidence="1">
    <location>
        <begin position="12"/>
        <end position="40"/>
    </location>
</feature>
<accession>A0ABQ7HH12</accession>
<organism evidence="2 3">
    <name type="scientific">Geobacillus stearothermophilus</name>
    <name type="common">Bacillus stearothermophilus</name>
    <dbReference type="NCBI Taxonomy" id="1422"/>
    <lineage>
        <taxon>Bacteria</taxon>
        <taxon>Bacillati</taxon>
        <taxon>Bacillota</taxon>
        <taxon>Bacilli</taxon>
        <taxon>Bacillales</taxon>
        <taxon>Anoxybacillaceae</taxon>
        <taxon>Geobacillus</taxon>
    </lineage>
</organism>
<gene>
    <name evidence="2" type="ORF">GS8_1065</name>
</gene>
<dbReference type="Proteomes" id="UP000773850">
    <property type="component" value="Unassembled WGS sequence"/>
</dbReference>
<name>A0ABQ7HH12_GEOSE</name>
<protein>
    <submittedName>
        <fullName evidence="2">Uncharacterized protein</fullName>
    </submittedName>
</protein>
<reference evidence="2 3" key="1">
    <citation type="submission" date="2016-03" db="EMBL/GenBank/DDBJ databases">
        <title>Spore heat resistance.</title>
        <authorList>
            <person name="Boekhorst J."/>
            <person name="Berendsen E.M."/>
            <person name="Wells-Bennik M.H."/>
            <person name="Kuipers O.P."/>
        </authorList>
    </citation>
    <scope>NUCLEOTIDE SEQUENCE [LARGE SCALE GENOMIC DNA]</scope>
    <source>
        <strain evidence="2 3">GS8</strain>
    </source>
</reference>
<proteinExistence type="predicted"/>
<dbReference type="EMBL" id="LUCS01000018">
    <property type="protein sequence ID" value="KAF6511489.1"/>
    <property type="molecule type" value="Genomic_DNA"/>
</dbReference>
<keyword evidence="1" id="KW-1133">Transmembrane helix</keyword>
<sequence length="51" mass="5826">MPAKRTNAAILLTIVSIILSAIVSLSILFRLRIFLFYWYIWYEGSGKSSTT</sequence>
<keyword evidence="3" id="KW-1185">Reference proteome</keyword>
<evidence type="ECO:0000313" key="3">
    <source>
        <dbReference type="Proteomes" id="UP000773850"/>
    </source>
</evidence>
<keyword evidence="1" id="KW-0472">Membrane</keyword>
<evidence type="ECO:0000313" key="2">
    <source>
        <dbReference type="EMBL" id="KAF6511489.1"/>
    </source>
</evidence>
<evidence type="ECO:0000256" key="1">
    <source>
        <dbReference type="SAM" id="Phobius"/>
    </source>
</evidence>
<keyword evidence="1" id="KW-0812">Transmembrane</keyword>
<comment type="caution">
    <text evidence="2">The sequence shown here is derived from an EMBL/GenBank/DDBJ whole genome shotgun (WGS) entry which is preliminary data.</text>
</comment>